<evidence type="ECO:0000313" key="2">
    <source>
        <dbReference type="EMBL" id="GAF82257.1"/>
    </source>
</evidence>
<organism evidence="2">
    <name type="scientific">marine sediment metagenome</name>
    <dbReference type="NCBI Taxonomy" id="412755"/>
    <lineage>
        <taxon>unclassified sequences</taxon>
        <taxon>metagenomes</taxon>
        <taxon>ecological metagenomes</taxon>
    </lineage>
</organism>
<reference evidence="2" key="1">
    <citation type="journal article" date="2014" name="Front. Microbiol.">
        <title>High frequency of phylogenetically diverse reductive dehalogenase-homologous genes in deep subseafloor sedimentary metagenomes.</title>
        <authorList>
            <person name="Kawai M."/>
            <person name="Futagami T."/>
            <person name="Toyoda A."/>
            <person name="Takaki Y."/>
            <person name="Nishi S."/>
            <person name="Hori S."/>
            <person name="Arai W."/>
            <person name="Tsubouchi T."/>
            <person name="Morono Y."/>
            <person name="Uchiyama I."/>
            <person name="Ito T."/>
            <person name="Fujiyama A."/>
            <person name="Inagaki F."/>
            <person name="Takami H."/>
        </authorList>
    </citation>
    <scope>NUCLEOTIDE SEQUENCE</scope>
    <source>
        <strain evidence="2">Expedition CK06-06</strain>
    </source>
</reference>
<name>X0T249_9ZZZZ</name>
<dbReference type="EMBL" id="BARS01006029">
    <property type="protein sequence ID" value="GAF82257.1"/>
    <property type="molecule type" value="Genomic_DNA"/>
</dbReference>
<gene>
    <name evidence="2" type="ORF">S01H1_11798</name>
</gene>
<dbReference type="AlphaFoldDB" id="X0T249"/>
<sequence length="67" mass="7357">MHATLQDVSAAHPLAMGKKKAPLALGRNGAFRRGKKPGTVNLGPVPDLRDNTLYTLYAQLRSWFQPL</sequence>
<evidence type="ECO:0000256" key="1">
    <source>
        <dbReference type="SAM" id="MobiDB-lite"/>
    </source>
</evidence>
<feature type="region of interest" description="Disordered" evidence="1">
    <location>
        <begin position="25"/>
        <end position="44"/>
    </location>
</feature>
<protein>
    <submittedName>
        <fullName evidence="2">Uncharacterized protein</fullName>
    </submittedName>
</protein>
<proteinExistence type="predicted"/>
<accession>X0T249</accession>
<comment type="caution">
    <text evidence="2">The sequence shown here is derived from an EMBL/GenBank/DDBJ whole genome shotgun (WGS) entry which is preliminary data.</text>
</comment>